<keyword evidence="1" id="KW-1133">Transmembrane helix</keyword>
<keyword evidence="1" id="KW-0812">Transmembrane</keyword>
<proteinExistence type="predicted"/>
<organism evidence="2 3">
    <name type="scientific">Ktedonobacter racemifer DSM 44963</name>
    <dbReference type="NCBI Taxonomy" id="485913"/>
    <lineage>
        <taxon>Bacteria</taxon>
        <taxon>Bacillati</taxon>
        <taxon>Chloroflexota</taxon>
        <taxon>Ktedonobacteria</taxon>
        <taxon>Ktedonobacterales</taxon>
        <taxon>Ktedonobacteraceae</taxon>
        <taxon>Ktedonobacter</taxon>
    </lineage>
</organism>
<dbReference type="Proteomes" id="UP000004508">
    <property type="component" value="Unassembled WGS sequence"/>
</dbReference>
<evidence type="ECO:0000256" key="1">
    <source>
        <dbReference type="SAM" id="Phobius"/>
    </source>
</evidence>
<comment type="caution">
    <text evidence="2">The sequence shown here is derived from an EMBL/GenBank/DDBJ whole genome shotgun (WGS) entry which is preliminary data.</text>
</comment>
<evidence type="ECO:0000313" key="3">
    <source>
        <dbReference type="Proteomes" id="UP000004508"/>
    </source>
</evidence>
<reference evidence="2 3" key="1">
    <citation type="journal article" date="2011" name="Stand. Genomic Sci.">
        <title>Non-contiguous finished genome sequence and contextual data of the filamentous soil bacterium Ktedonobacter racemifer type strain (SOSP1-21).</title>
        <authorList>
            <person name="Chang Y.J."/>
            <person name="Land M."/>
            <person name="Hauser L."/>
            <person name="Chertkov O."/>
            <person name="Del Rio T.G."/>
            <person name="Nolan M."/>
            <person name="Copeland A."/>
            <person name="Tice H."/>
            <person name="Cheng J.F."/>
            <person name="Lucas S."/>
            <person name="Han C."/>
            <person name="Goodwin L."/>
            <person name="Pitluck S."/>
            <person name="Ivanova N."/>
            <person name="Ovchinikova G."/>
            <person name="Pati A."/>
            <person name="Chen A."/>
            <person name="Palaniappan K."/>
            <person name="Mavromatis K."/>
            <person name="Liolios K."/>
            <person name="Brettin T."/>
            <person name="Fiebig A."/>
            <person name="Rohde M."/>
            <person name="Abt B."/>
            <person name="Goker M."/>
            <person name="Detter J.C."/>
            <person name="Woyke T."/>
            <person name="Bristow J."/>
            <person name="Eisen J.A."/>
            <person name="Markowitz V."/>
            <person name="Hugenholtz P."/>
            <person name="Kyrpides N.C."/>
            <person name="Klenk H.P."/>
            <person name="Lapidus A."/>
        </authorList>
    </citation>
    <scope>NUCLEOTIDE SEQUENCE [LARGE SCALE GENOMIC DNA]</scope>
    <source>
        <strain evidence="3">DSM 44963</strain>
    </source>
</reference>
<keyword evidence="1" id="KW-0472">Membrane</keyword>
<evidence type="ECO:0000313" key="2">
    <source>
        <dbReference type="EMBL" id="EFH85496.1"/>
    </source>
</evidence>
<dbReference type="InParanoid" id="D6TNW0"/>
<accession>D6TNW0</accession>
<protein>
    <submittedName>
        <fullName evidence="2">Uncharacterized protein</fullName>
    </submittedName>
</protein>
<dbReference type="EMBL" id="ADVG01000002">
    <property type="protein sequence ID" value="EFH85496.1"/>
    <property type="molecule type" value="Genomic_DNA"/>
</dbReference>
<name>D6TNW0_KTERA</name>
<dbReference type="STRING" id="485913.Krac_6718"/>
<gene>
    <name evidence="2" type="ORF">Krac_6718</name>
</gene>
<feature type="transmembrane region" description="Helical" evidence="1">
    <location>
        <begin position="6"/>
        <end position="26"/>
    </location>
</feature>
<sequence length="49" mass="5543">MDRARLLFALSLYVLLLLVLVIYIANKQTNIFHKVRGSLAKLSSYCVSS</sequence>
<keyword evidence="3" id="KW-1185">Reference proteome</keyword>
<dbReference type="AlphaFoldDB" id="D6TNW0"/>